<feature type="signal peptide" evidence="1">
    <location>
        <begin position="1"/>
        <end position="17"/>
    </location>
</feature>
<reference evidence="2 3" key="1">
    <citation type="submission" date="2020-08" db="EMBL/GenBank/DDBJ databases">
        <authorList>
            <person name="Hejnol A."/>
        </authorList>
    </citation>
    <scope>NUCLEOTIDE SEQUENCE [LARGE SCALE GENOMIC DNA]</scope>
</reference>
<dbReference type="EMBL" id="CAJFCJ010000026">
    <property type="protein sequence ID" value="CAD5125461.1"/>
    <property type="molecule type" value="Genomic_DNA"/>
</dbReference>
<comment type="caution">
    <text evidence="2">The sequence shown here is derived from an EMBL/GenBank/DDBJ whole genome shotgun (WGS) entry which is preliminary data.</text>
</comment>
<evidence type="ECO:0000313" key="3">
    <source>
        <dbReference type="Proteomes" id="UP000549394"/>
    </source>
</evidence>
<organism evidence="2 3">
    <name type="scientific">Dimorphilus gyrociliatus</name>
    <dbReference type="NCBI Taxonomy" id="2664684"/>
    <lineage>
        <taxon>Eukaryota</taxon>
        <taxon>Metazoa</taxon>
        <taxon>Spiralia</taxon>
        <taxon>Lophotrochozoa</taxon>
        <taxon>Annelida</taxon>
        <taxon>Polychaeta</taxon>
        <taxon>Polychaeta incertae sedis</taxon>
        <taxon>Dinophilidae</taxon>
        <taxon>Dimorphilus</taxon>
    </lineage>
</organism>
<evidence type="ECO:0000313" key="2">
    <source>
        <dbReference type="EMBL" id="CAD5125461.1"/>
    </source>
</evidence>
<dbReference type="AlphaFoldDB" id="A0A7I8WBI1"/>
<dbReference type="Proteomes" id="UP000549394">
    <property type="component" value="Unassembled WGS sequence"/>
</dbReference>
<feature type="chain" id="PRO_5029488720" evidence="1">
    <location>
        <begin position="18"/>
        <end position="263"/>
    </location>
</feature>
<accession>A0A7I8WBI1</accession>
<keyword evidence="1" id="KW-0732">Signal</keyword>
<evidence type="ECO:0000256" key="1">
    <source>
        <dbReference type="SAM" id="SignalP"/>
    </source>
</evidence>
<proteinExistence type="predicted"/>
<keyword evidence="3" id="KW-1185">Reference proteome</keyword>
<sequence length="263" mass="30723">MKIVLVLFVALFGLCKGSYDFPFPRSSSGCNDLGLVDQIVNTWKENSKILRFFTNLYDSISIYIDIYRPMAERLVCQLADAKSEREFNQVITNTFGIDGYTLAVYEDIFFQNLRPIREYEESLSAWTDLLEFLEKHWKGKFPIDADFIEVKSFLEKMNEKYGNHWLALLIPAENVADYYSIALFEINNDEIDKLAILISEATSVAEFAEQLQLPSYETRHVVDYFNMILTNKYPADWRIFVKLFKEIINILKISKKLGFLDIF</sequence>
<name>A0A7I8WBI1_9ANNE</name>
<protein>
    <submittedName>
        <fullName evidence="2">DgyrCDS13680</fullName>
    </submittedName>
</protein>
<gene>
    <name evidence="2" type="ORF">DGYR_LOCUS12833</name>
</gene>